<dbReference type="Gene3D" id="2.40.480.10">
    <property type="entry name" value="Allene oxide cyclase-like"/>
    <property type="match status" value="1"/>
</dbReference>
<keyword evidence="6" id="KW-0809">Transit peptide</keyword>
<dbReference type="InterPro" id="IPR044859">
    <property type="entry name" value="Allene_oxi_cyc_Dirigent"/>
</dbReference>
<dbReference type="PANTHER" id="PTHR31843">
    <property type="entry name" value="ALLENE OXIDE CYCLASE 4, CHLOROPLASTIC"/>
    <property type="match status" value="1"/>
</dbReference>
<keyword evidence="5" id="KW-0934">Plastid</keyword>
<keyword evidence="11" id="KW-1185">Reference proteome</keyword>
<dbReference type="GO" id="GO:0046423">
    <property type="term" value="F:allene-oxide cyclase activity"/>
    <property type="evidence" value="ECO:0007669"/>
    <property type="project" value="UniProtKB-EC"/>
</dbReference>
<evidence type="ECO:0000313" key="10">
    <source>
        <dbReference type="EMBL" id="KAE8100760.1"/>
    </source>
</evidence>
<evidence type="ECO:0000256" key="5">
    <source>
        <dbReference type="ARBA" id="ARBA00022640"/>
    </source>
</evidence>
<dbReference type="Pfam" id="PF06351">
    <property type="entry name" value="Allene_ox_cyc"/>
    <property type="match status" value="1"/>
</dbReference>
<evidence type="ECO:0000256" key="1">
    <source>
        <dbReference type="ARBA" id="ARBA00004229"/>
    </source>
</evidence>
<dbReference type="PANTHER" id="PTHR31843:SF11">
    <property type="entry name" value="ALLENE OXIDE CYCLASE 4, CHLOROPLASTIC"/>
    <property type="match status" value="1"/>
</dbReference>
<evidence type="ECO:0000256" key="4">
    <source>
        <dbReference type="ARBA" id="ARBA00022528"/>
    </source>
</evidence>
<evidence type="ECO:0000256" key="6">
    <source>
        <dbReference type="ARBA" id="ARBA00022946"/>
    </source>
</evidence>
<reference evidence="10 11" key="1">
    <citation type="submission" date="2019-06" db="EMBL/GenBank/DDBJ databases">
        <title>A chromosomal-level reference genome of Carpinus fangiana (Coryloideae, Betulaceae).</title>
        <authorList>
            <person name="Yang X."/>
            <person name="Wang Z."/>
            <person name="Zhang L."/>
            <person name="Hao G."/>
            <person name="Liu J."/>
            <person name="Yang Y."/>
        </authorList>
    </citation>
    <scope>NUCLEOTIDE SEQUENCE [LARGE SCALE GENOMIC DNA]</scope>
    <source>
        <strain evidence="10">Cfa_2016G</strain>
        <tissue evidence="10">Leaf</tissue>
    </source>
</reference>
<sequence>MYLRKMETGTREAVYSLDFSDYGHVSMQGEYLTYEDTYLAVTGGSGIFEGVYGQGIPELPTELTGKPVMPSPSVEPSPNAKATEPHATIPNFTN</sequence>
<dbReference type="GO" id="GO:0009695">
    <property type="term" value="P:jasmonic acid biosynthetic process"/>
    <property type="evidence" value="ECO:0007669"/>
    <property type="project" value="InterPro"/>
</dbReference>
<keyword evidence="7" id="KW-0413">Isomerase</keyword>
<dbReference type="AlphaFoldDB" id="A0A5N6RRI6"/>
<keyword evidence="4" id="KW-0150">Chloroplast</keyword>
<dbReference type="GO" id="GO:0009507">
    <property type="term" value="C:chloroplast"/>
    <property type="evidence" value="ECO:0007669"/>
    <property type="project" value="UniProtKB-SubCell"/>
</dbReference>
<accession>A0A5N6RRI6</accession>
<evidence type="ECO:0000256" key="8">
    <source>
        <dbReference type="ARBA" id="ARBA00049891"/>
    </source>
</evidence>
<comment type="subcellular location">
    <subcellularLocation>
        <location evidence="1">Plastid</location>
        <location evidence="1">Chloroplast</location>
    </subcellularLocation>
</comment>
<comment type="similarity">
    <text evidence="2">Belongs to the allene oxide cyclase family.</text>
</comment>
<feature type="region of interest" description="Disordered" evidence="9">
    <location>
        <begin position="62"/>
        <end position="94"/>
    </location>
</feature>
<evidence type="ECO:0000256" key="2">
    <source>
        <dbReference type="ARBA" id="ARBA00007982"/>
    </source>
</evidence>
<dbReference type="EC" id="5.3.99.6" evidence="3"/>
<evidence type="ECO:0000256" key="7">
    <source>
        <dbReference type="ARBA" id="ARBA00023235"/>
    </source>
</evidence>
<gene>
    <name evidence="10" type="ORF">FH972_018623</name>
</gene>
<dbReference type="InterPro" id="IPR034871">
    <property type="entry name" value="Allene_oxi_cyc_sf"/>
</dbReference>
<evidence type="ECO:0000256" key="9">
    <source>
        <dbReference type="SAM" id="MobiDB-lite"/>
    </source>
</evidence>
<evidence type="ECO:0000256" key="3">
    <source>
        <dbReference type="ARBA" id="ARBA00012209"/>
    </source>
</evidence>
<dbReference type="InterPro" id="IPR009410">
    <property type="entry name" value="Allene_ox_cyc"/>
</dbReference>
<proteinExistence type="inferred from homology"/>
<evidence type="ECO:0000313" key="11">
    <source>
        <dbReference type="Proteomes" id="UP000327013"/>
    </source>
</evidence>
<organism evidence="10 11">
    <name type="scientific">Carpinus fangiana</name>
    <dbReference type="NCBI Taxonomy" id="176857"/>
    <lineage>
        <taxon>Eukaryota</taxon>
        <taxon>Viridiplantae</taxon>
        <taxon>Streptophyta</taxon>
        <taxon>Embryophyta</taxon>
        <taxon>Tracheophyta</taxon>
        <taxon>Spermatophyta</taxon>
        <taxon>Magnoliopsida</taxon>
        <taxon>eudicotyledons</taxon>
        <taxon>Gunneridae</taxon>
        <taxon>Pentapetalae</taxon>
        <taxon>rosids</taxon>
        <taxon>fabids</taxon>
        <taxon>Fagales</taxon>
        <taxon>Betulaceae</taxon>
        <taxon>Carpinus</taxon>
    </lineage>
</organism>
<dbReference type="EMBL" id="CM017327">
    <property type="protein sequence ID" value="KAE8100760.1"/>
    <property type="molecule type" value="Genomic_DNA"/>
</dbReference>
<dbReference type="Proteomes" id="UP000327013">
    <property type="component" value="Chromosome 7"/>
</dbReference>
<comment type="catalytic activity">
    <reaction evidence="8">
        <text>(9Z,13S,15Z)-12,13-epoxyoctadeca-9,11,15-trienoate = (9S,13S,15Z)-12-oxophyto-10,15-dienoate</text>
        <dbReference type="Rhea" id="RHEA:22592"/>
        <dbReference type="ChEBI" id="CHEBI:36438"/>
        <dbReference type="ChEBI" id="CHEBI:57411"/>
        <dbReference type="EC" id="5.3.99.6"/>
    </reaction>
</comment>
<protein>
    <recommendedName>
        <fullName evidence="3">allene-oxide cyclase</fullName>
        <ecNumber evidence="3">5.3.99.6</ecNumber>
    </recommendedName>
</protein>
<name>A0A5N6RRI6_9ROSI</name>
<dbReference type="SUPFAM" id="SSF141493">
    <property type="entry name" value="Allene oxide cyclase-like"/>
    <property type="match status" value="1"/>
</dbReference>